<evidence type="ECO:0000313" key="8">
    <source>
        <dbReference type="EMBL" id="VVC88521.1"/>
    </source>
</evidence>
<dbReference type="EMBL" id="FZQP02000338">
    <property type="protein sequence ID" value="VVC88521.1"/>
    <property type="molecule type" value="Genomic_DNA"/>
</dbReference>
<dbReference type="AlphaFoldDB" id="A0A5E4PUE0"/>
<evidence type="ECO:0000256" key="1">
    <source>
        <dbReference type="ARBA" id="ARBA00009860"/>
    </source>
</evidence>
<reference evidence="8 9" key="1">
    <citation type="submission" date="2017-07" db="EMBL/GenBank/DDBJ databases">
        <authorList>
            <person name="Talla V."/>
            <person name="Backstrom N."/>
        </authorList>
    </citation>
    <scope>NUCLEOTIDE SEQUENCE [LARGE SCALE GENOMIC DNA]</scope>
</reference>
<keyword evidence="3" id="KW-0810">Translation regulation</keyword>
<dbReference type="SUPFAM" id="SSF55418">
    <property type="entry name" value="eIF4e-like"/>
    <property type="match status" value="1"/>
</dbReference>
<dbReference type="PANTHER" id="PTHR11960">
    <property type="entry name" value="EUKARYOTIC TRANSLATION INITIATION FACTOR 4E RELATED"/>
    <property type="match status" value="1"/>
</dbReference>
<protein>
    <recommendedName>
        <fullName evidence="6">eIF-4F 25 kDa subunit</fullName>
    </recommendedName>
</protein>
<accession>A0A5E4PUE0</accession>
<keyword evidence="9" id="KW-1185">Reference proteome</keyword>
<dbReference type="GO" id="GO:0003743">
    <property type="term" value="F:translation initiation factor activity"/>
    <property type="evidence" value="ECO:0007669"/>
    <property type="project" value="UniProtKB-KW"/>
</dbReference>
<dbReference type="GO" id="GO:0000340">
    <property type="term" value="F:RNA 7-methylguanosine cap binding"/>
    <property type="evidence" value="ECO:0007669"/>
    <property type="project" value="TreeGrafter"/>
</dbReference>
<dbReference type="Pfam" id="PF01652">
    <property type="entry name" value="IF4E"/>
    <property type="match status" value="1"/>
</dbReference>
<name>A0A5E4PUE0_9NEOP</name>
<evidence type="ECO:0000256" key="3">
    <source>
        <dbReference type="ARBA" id="ARBA00022845"/>
    </source>
</evidence>
<evidence type="ECO:0000313" key="9">
    <source>
        <dbReference type="Proteomes" id="UP000324832"/>
    </source>
</evidence>
<keyword evidence="2 7" id="KW-0396">Initiation factor</keyword>
<evidence type="ECO:0000256" key="5">
    <source>
        <dbReference type="ARBA" id="ARBA00022917"/>
    </source>
</evidence>
<dbReference type="GO" id="GO:0006417">
    <property type="term" value="P:regulation of translation"/>
    <property type="evidence" value="ECO:0007669"/>
    <property type="project" value="UniProtKB-KW"/>
</dbReference>
<dbReference type="PANTHER" id="PTHR11960:SF8">
    <property type="entry name" value="EUKARYOTIC TRANSLATION INITIATION FACTOR 4E1-RELATED"/>
    <property type="match status" value="1"/>
</dbReference>
<evidence type="ECO:0000256" key="6">
    <source>
        <dbReference type="ARBA" id="ARBA00032656"/>
    </source>
</evidence>
<dbReference type="GO" id="GO:0016281">
    <property type="term" value="C:eukaryotic translation initiation factor 4F complex"/>
    <property type="evidence" value="ECO:0007669"/>
    <property type="project" value="TreeGrafter"/>
</dbReference>
<evidence type="ECO:0000256" key="7">
    <source>
        <dbReference type="RuleBase" id="RU004374"/>
    </source>
</evidence>
<dbReference type="Gene3D" id="3.30.760.10">
    <property type="entry name" value="RNA Cap, Translation Initiation Factor Eif4e"/>
    <property type="match status" value="1"/>
</dbReference>
<keyword evidence="5 7" id="KW-0648">Protein biosynthesis</keyword>
<sequence>MACCLEPAKIEEKIKNNTQSKVKILPEPVSVIKHPLQYSWSLWIYVNDKSKTWEENLIELTTFDTVEDFWCLYHHIKLPTELRQGNDYAVFKKGVRPMWEDDANKMGGRWLINIDRKQRSANLNKYWLDIILLMIGENFENSEAICGAVVNIRGKFDKIGVWTGHTYTKPVVEIGKTLKEVLGIQTKFGFEVHRDTMSKQGSTSKFLYIV</sequence>
<evidence type="ECO:0000256" key="4">
    <source>
        <dbReference type="ARBA" id="ARBA00022884"/>
    </source>
</evidence>
<dbReference type="InterPro" id="IPR001040">
    <property type="entry name" value="TIF_eIF_4E"/>
</dbReference>
<comment type="similarity">
    <text evidence="1 7">Belongs to the eukaryotic initiation factor 4E family.</text>
</comment>
<proteinExistence type="inferred from homology"/>
<organism evidence="8 9">
    <name type="scientific">Leptidea sinapis</name>
    <dbReference type="NCBI Taxonomy" id="189913"/>
    <lineage>
        <taxon>Eukaryota</taxon>
        <taxon>Metazoa</taxon>
        <taxon>Ecdysozoa</taxon>
        <taxon>Arthropoda</taxon>
        <taxon>Hexapoda</taxon>
        <taxon>Insecta</taxon>
        <taxon>Pterygota</taxon>
        <taxon>Neoptera</taxon>
        <taxon>Endopterygota</taxon>
        <taxon>Lepidoptera</taxon>
        <taxon>Glossata</taxon>
        <taxon>Ditrysia</taxon>
        <taxon>Papilionoidea</taxon>
        <taxon>Pieridae</taxon>
        <taxon>Dismorphiinae</taxon>
        <taxon>Leptidea</taxon>
    </lineage>
</organism>
<gene>
    <name evidence="8" type="ORF">LSINAPIS_LOCUS1874</name>
</gene>
<dbReference type="InterPro" id="IPR019770">
    <property type="entry name" value="TIF_eIF_4E_CS"/>
</dbReference>
<dbReference type="PROSITE" id="PS00813">
    <property type="entry name" value="IF4E"/>
    <property type="match status" value="1"/>
</dbReference>
<keyword evidence="4 7" id="KW-0694">RNA-binding</keyword>
<dbReference type="Proteomes" id="UP000324832">
    <property type="component" value="Unassembled WGS sequence"/>
</dbReference>
<dbReference type="InterPro" id="IPR023398">
    <property type="entry name" value="TIF_eIF4e-like"/>
</dbReference>
<evidence type="ECO:0000256" key="2">
    <source>
        <dbReference type="ARBA" id="ARBA00022540"/>
    </source>
</evidence>